<dbReference type="PANTHER" id="PTHR30576:SF4">
    <property type="entry name" value="UNDECAPRENYL-PHOSPHATE GALACTOSE PHOSPHOTRANSFERASE"/>
    <property type="match status" value="1"/>
</dbReference>
<evidence type="ECO:0000313" key="11">
    <source>
        <dbReference type="EMBL" id="AWN41417.1"/>
    </source>
</evidence>
<evidence type="ECO:0000256" key="5">
    <source>
        <dbReference type="ARBA" id="ARBA00022692"/>
    </source>
</evidence>
<dbReference type="GO" id="GO:0016780">
    <property type="term" value="F:phosphotransferase activity, for other substituted phosphate groups"/>
    <property type="evidence" value="ECO:0007669"/>
    <property type="project" value="TreeGrafter"/>
</dbReference>
<comment type="subcellular location">
    <subcellularLocation>
        <location evidence="1">Cell membrane</location>
    </subcellularLocation>
</comment>
<evidence type="ECO:0000256" key="6">
    <source>
        <dbReference type="ARBA" id="ARBA00022989"/>
    </source>
</evidence>
<keyword evidence="7 9" id="KW-0472">Membrane</keyword>
<dbReference type="GO" id="GO:0005886">
    <property type="term" value="C:plasma membrane"/>
    <property type="evidence" value="ECO:0007669"/>
    <property type="project" value="UniProtKB-SubCell"/>
</dbReference>
<evidence type="ECO:0000256" key="2">
    <source>
        <dbReference type="ARBA" id="ARBA00006464"/>
    </source>
</evidence>
<evidence type="ECO:0000259" key="10">
    <source>
        <dbReference type="Pfam" id="PF02397"/>
    </source>
</evidence>
<sequence>MALLPQLVASTKYRTTEAEQRVWFTSQNRRLGASLKRSFDVTAALTALLLLLPLFILIAILVRAYDGGPALYRHRRLGRGQTSFGCLKFRTMREDSHQALQDYLNRNPTALAEWEQTQKLRNDPRITPVGAILRKTSLDELPQLFNILRGEMSVVGPRPIVEAEVEKYGPDAAAYFAVRPGLTGAWQVSGRSDTSYAERVCLDRTYVESQSFGKDMVIILRTIPAVFFTRGSY</sequence>
<dbReference type="Pfam" id="PF02397">
    <property type="entry name" value="Bac_transf"/>
    <property type="match status" value="1"/>
</dbReference>
<keyword evidence="12" id="KW-1185">Reference proteome</keyword>
<accession>A0A2U8W5S8</accession>
<evidence type="ECO:0000256" key="8">
    <source>
        <dbReference type="ARBA" id="ARBA00023169"/>
    </source>
</evidence>
<dbReference type="OrthoDB" id="9808602at2"/>
<evidence type="ECO:0000313" key="12">
    <source>
        <dbReference type="Proteomes" id="UP000245926"/>
    </source>
</evidence>
<organism evidence="11 12">
    <name type="scientific">Methylobacterium durans</name>
    <dbReference type="NCBI Taxonomy" id="2202825"/>
    <lineage>
        <taxon>Bacteria</taxon>
        <taxon>Pseudomonadati</taxon>
        <taxon>Pseudomonadota</taxon>
        <taxon>Alphaproteobacteria</taxon>
        <taxon>Hyphomicrobiales</taxon>
        <taxon>Methylobacteriaceae</taxon>
        <taxon>Methylobacterium</taxon>
    </lineage>
</organism>
<evidence type="ECO:0000256" key="7">
    <source>
        <dbReference type="ARBA" id="ARBA00023136"/>
    </source>
</evidence>
<dbReference type="Proteomes" id="UP000245926">
    <property type="component" value="Chromosome"/>
</dbReference>
<evidence type="ECO:0000256" key="1">
    <source>
        <dbReference type="ARBA" id="ARBA00004236"/>
    </source>
</evidence>
<comment type="similarity">
    <text evidence="2">Belongs to the bacterial sugar transferase family.</text>
</comment>
<keyword evidence="5 9" id="KW-0812">Transmembrane</keyword>
<dbReference type="PANTHER" id="PTHR30576">
    <property type="entry name" value="COLANIC BIOSYNTHESIS UDP-GLUCOSE LIPID CARRIER TRANSFERASE"/>
    <property type="match status" value="1"/>
</dbReference>
<name>A0A2U8W5S8_9HYPH</name>
<protein>
    <submittedName>
        <fullName evidence="11">UDP-phosphate galactose phosphotransferase</fullName>
    </submittedName>
</protein>
<dbReference type="EMBL" id="CP029550">
    <property type="protein sequence ID" value="AWN41417.1"/>
    <property type="molecule type" value="Genomic_DNA"/>
</dbReference>
<gene>
    <name evidence="11" type="ORF">DK389_13950</name>
</gene>
<feature type="domain" description="Bacterial sugar transferase" evidence="10">
    <location>
        <begin position="36"/>
        <end position="227"/>
    </location>
</feature>
<keyword evidence="3" id="KW-1003">Cell membrane</keyword>
<evidence type="ECO:0000256" key="4">
    <source>
        <dbReference type="ARBA" id="ARBA00022679"/>
    </source>
</evidence>
<evidence type="ECO:0000256" key="3">
    <source>
        <dbReference type="ARBA" id="ARBA00022475"/>
    </source>
</evidence>
<dbReference type="AlphaFoldDB" id="A0A2U8W5S8"/>
<dbReference type="KEGG" id="mets:DK389_13950"/>
<dbReference type="InterPro" id="IPR003362">
    <property type="entry name" value="Bact_transf"/>
</dbReference>
<proteinExistence type="inferred from homology"/>
<keyword evidence="6 9" id="KW-1133">Transmembrane helix</keyword>
<keyword evidence="4 11" id="KW-0808">Transferase</keyword>
<feature type="transmembrane region" description="Helical" evidence="9">
    <location>
        <begin position="41"/>
        <end position="65"/>
    </location>
</feature>
<dbReference type="GO" id="GO:0000271">
    <property type="term" value="P:polysaccharide biosynthetic process"/>
    <property type="evidence" value="ECO:0007669"/>
    <property type="project" value="UniProtKB-KW"/>
</dbReference>
<evidence type="ECO:0000256" key="9">
    <source>
        <dbReference type="SAM" id="Phobius"/>
    </source>
</evidence>
<dbReference type="RefSeq" id="WP_109890415.1">
    <property type="nucleotide sequence ID" value="NZ_CP029550.1"/>
</dbReference>
<reference evidence="12" key="1">
    <citation type="submission" date="2018-05" db="EMBL/GenBank/DDBJ databases">
        <title>Complete Genome Sequence of Methylobacterium sp. 17SD2-17.</title>
        <authorList>
            <person name="Srinivasan S."/>
        </authorList>
    </citation>
    <scope>NUCLEOTIDE SEQUENCE [LARGE SCALE GENOMIC DNA]</scope>
    <source>
        <strain evidence="12">17SD2-17</strain>
    </source>
</reference>
<keyword evidence="8" id="KW-0270">Exopolysaccharide synthesis</keyword>